<gene>
    <name evidence="3" type="ORF">LWC34_40470</name>
</gene>
<sequence>MTAPDLDRWLVAIAWRLDRLRWVPRDVLAEIVIDQGECAWEYTYGDPPAWTGNDTADRELAARLCARCPVQDECLELELRTAGEQTAGVWGALAEDDRRTLYRYWRQRGERADDRAETDEDTEGGAAR</sequence>
<dbReference type="EMBL" id="JAJVCN010000003">
    <property type="protein sequence ID" value="MCE7009044.1"/>
    <property type="molecule type" value="Genomic_DNA"/>
</dbReference>
<dbReference type="Proteomes" id="UP001521150">
    <property type="component" value="Unassembled WGS sequence"/>
</dbReference>
<dbReference type="RefSeq" id="WP_233730483.1">
    <property type="nucleotide sequence ID" value="NZ_JAJVCN010000003.1"/>
</dbReference>
<protein>
    <submittedName>
        <fullName evidence="3">WhiB family transcriptional regulator</fullName>
    </submittedName>
</protein>
<dbReference type="Pfam" id="PF02467">
    <property type="entry name" value="Whib"/>
    <property type="match status" value="1"/>
</dbReference>
<keyword evidence="4" id="KW-1185">Reference proteome</keyword>
<comment type="caution">
    <text evidence="3">The sequence shown here is derived from an EMBL/GenBank/DDBJ whole genome shotgun (WGS) entry which is preliminary data.</text>
</comment>
<name>A0ABS8ZMR6_9PSEU</name>
<feature type="domain" description="4Fe-4S Wbl-type" evidence="2">
    <location>
        <begin position="37"/>
        <end position="100"/>
    </location>
</feature>
<evidence type="ECO:0000259" key="2">
    <source>
        <dbReference type="PROSITE" id="PS51674"/>
    </source>
</evidence>
<evidence type="ECO:0000313" key="4">
    <source>
        <dbReference type="Proteomes" id="UP001521150"/>
    </source>
</evidence>
<proteinExistence type="predicted"/>
<organism evidence="3 4">
    <name type="scientific">Kibdelosporangium philippinense</name>
    <dbReference type="NCBI Taxonomy" id="211113"/>
    <lineage>
        <taxon>Bacteria</taxon>
        <taxon>Bacillati</taxon>
        <taxon>Actinomycetota</taxon>
        <taxon>Actinomycetes</taxon>
        <taxon>Pseudonocardiales</taxon>
        <taxon>Pseudonocardiaceae</taxon>
        <taxon>Kibdelosporangium</taxon>
    </lineage>
</organism>
<feature type="region of interest" description="Disordered" evidence="1">
    <location>
        <begin position="109"/>
        <end position="128"/>
    </location>
</feature>
<evidence type="ECO:0000313" key="3">
    <source>
        <dbReference type="EMBL" id="MCE7009044.1"/>
    </source>
</evidence>
<dbReference type="PROSITE" id="PS51674">
    <property type="entry name" value="4FE4S_WBL"/>
    <property type="match status" value="1"/>
</dbReference>
<feature type="compositionally biased region" description="Acidic residues" evidence="1">
    <location>
        <begin position="116"/>
        <end position="128"/>
    </location>
</feature>
<reference evidence="3 4" key="1">
    <citation type="submission" date="2021-12" db="EMBL/GenBank/DDBJ databases">
        <title>Genome sequence of Kibdelosporangium philippinense ATCC 49844.</title>
        <authorList>
            <person name="Fedorov E.A."/>
            <person name="Omeragic M."/>
            <person name="Shalygina K.F."/>
            <person name="Maclea K.S."/>
        </authorList>
    </citation>
    <scope>NUCLEOTIDE SEQUENCE [LARGE SCALE GENOMIC DNA]</scope>
    <source>
        <strain evidence="3 4">ATCC 49844</strain>
    </source>
</reference>
<accession>A0ABS8ZMR6</accession>
<evidence type="ECO:0000256" key="1">
    <source>
        <dbReference type="SAM" id="MobiDB-lite"/>
    </source>
</evidence>
<dbReference type="InterPro" id="IPR034768">
    <property type="entry name" value="4FE4S_WBL"/>
</dbReference>